<dbReference type="Proteomes" id="UP000016801">
    <property type="component" value="Unassembled WGS sequence"/>
</dbReference>
<gene>
    <name evidence="2" type="ORF">CPUR_06826</name>
</gene>
<evidence type="ECO:0000259" key="1">
    <source>
        <dbReference type="PROSITE" id="PS51294"/>
    </source>
</evidence>
<protein>
    <recommendedName>
        <fullName evidence="1">HTH myb-type domain-containing protein</fullName>
    </recommendedName>
</protein>
<organism evidence="2 3">
    <name type="scientific">Claviceps purpurea (strain 20.1)</name>
    <name type="common">Ergot fungus</name>
    <name type="synonym">Sphacelia segetum</name>
    <dbReference type="NCBI Taxonomy" id="1111077"/>
    <lineage>
        <taxon>Eukaryota</taxon>
        <taxon>Fungi</taxon>
        <taxon>Dikarya</taxon>
        <taxon>Ascomycota</taxon>
        <taxon>Pezizomycotina</taxon>
        <taxon>Sordariomycetes</taxon>
        <taxon>Hypocreomycetidae</taxon>
        <taxon>Hypocreales</taxon>
        <taxon>Clavicipitaceae</taxon>
        <taxon>Claviceps</taxon>
    </lineage>
</organism>
<keyword evidence="3" id="KW-1185">Reference proteome</keyword>
<comment type="caution">
    <text evidence="2">The sequence shown here is derived from an EMBL/GenBank/DDBJ whole genome shotgun (WGS) entry which is preliminary data.</text>
</comment>
<sequence length="225" mass="25803">MREKMWLNIAQVMNVPWTEAEQHHWLLGKDEMQKRAADPDLSETWQKDYVASETDDDSNLVPPSVDDAVVSADQEPGRIKSGRWSGGEVNSLFNHKAAGKTWDEISILVPGRSAEKCKSHYHLVRRRGRADEWRPELQTDLSRLYQKHKSEMWAEFEKQLGVPWKSAEAMHWILGSNGIKELAGLPQTVEQDQPATYSHELQPLSLTDCEPFDNCWATLILNRDP</sequence>
<accession>M1W7K3</accession>
<dbReference type="InterPro" id="IPR009057">
    <property type="entry name" value="Homeodomain-like_sf"/>
</dbReference>
<evidence type="ECO:0000313" key="2">
    <source>
        <dbReference type="EMBL" id="CCE35397.1"/>
    </source>
</evidence>
<proteinExistence type="predicted"/>
<dbReference type="EMBL" id="CAGA01000191">
    <property type="protein sequence ID" value="CCE35397.1"/>
    <property type="molecule type" value="Genomic_DNA"/>
</dbReference>
<dbReference type="InterPro" id="IPR017930">
    <property type="entry name" value="Myb_dom"/>
</dbReference>
<name>M1W7K3_CLAP2</name>
<evidence type="ECO:0000313" key="3">
    <source>
        <dbReference type="Proteomes" id="UP000016801"/>
    </source>
</evidence>
<feature type="domain" description="HTH myb-type" evidence="1">
    <location>
        <begin position="99"/>
        <end position="129"/>
    </location>
</feature>
<dbReference type="AlphaFoldDB" id="M1W7K3"/>
<dbReference type="SUPFAM" id="SSF46689">
    <property type="entry name" value="Homeodomain-like"/>
    <property type="match status" value="1"/>
</dbReference>
<dbReference type="HOGENOM" id="CLU_1170546_0_0_1"/>
<dbReference type="VEuPathDB" id="FungiDB:CPUR_06826"/>
<dbReference type="PROSITE" id="PS51294">
    <property type="entry name" value="HTH_MYB"/>
    <property type="match status" value="1"/>
</dbReference>
<dbReference type="Gene3D" id="1.10.10.60">
    <property type="entry name" value="Homeodomain-like"/>
    <property type="match status" value="1"/>
</dbReference>
<reference evidence="2 3" key="1">
    <citation type="journal article" date="2013" name="PLoS Genet.">
        <title>Plant-symbiotic fungi as chemical engineers: Multi-genome analysis of the Clavicipitaceae reveals dynamics of alkaloid loci.</title>
        <authorList>
            <person name="Schardl C.L."/>
            <person name="Young C.A."/>
            <person name="Hesse U."/>
            <person name="Amyotte S.G."/>
            <person name="Andreeva K."/>
            <person name="Calie P.J."/>
            <person name="Fleetwood D.J."/>
            <person name="Haws D.C."/>
            <person name="Moore N."/>
            <person name="Oeser B."/>
            <person name="Panaccione D.G."/>
            <person name="Schweri K.K."/>
            <person name="Voisey C.R."/>
            <person name="Farman M.L."/>
            <person name="Jaromczyk J.W."/>
            <person name="Roe B.A."/>
            <person name="O'Sullivan D.M."/>
            <person name="Scott B."/>
            <person name="Tudzynski P."/>
            <person name="An Z."/>
            <person name="Arnaoudova E.G."/>
            <person name="Bullock C.T."/>
            <person name="Charlton N.D."/>
            <person name="Chen L."/>
            <person name="Cox M."/>
            <person name="Dinkins R.D."/>
            <person name="Florea S."/>
            <person name="Glenn A.E."/>
            <person name="Gordon A."/>
            <person name="Gueldener U."/>
            <person name="Harris D.R."/>
            <person name="Hollin W."/>
            <person name="Jaromczyk J."/>
            <person name="Johnson R.D."/>
            <person name="Khan A.K."/>
            <person name="Leistner E."/>
            <person name="Leuchtmann A."/>
            <person name="Li C."/>
            <person name="Liu J."/>
            <person name="Liu J."/>
            <person name="Liu M."/>
            <person name="Mace W."/>
            <person name="Machado C."/>
            <person name="Nagabhyru P."/>
            <person name="Pan J."/>
            <person name="Schmid J."/>
            <person name="Sugawara K."/>
            <person name="Steiner U."/>
            <person name="Takach J.E."/>
            <person name="Tanaka E."/>
            <person name="Webb J.S."/>
            <person name="Wilson E.V."/>
            <person name="Wiseman J.L."/>
            <person name="Yoshida R."/>
            <person name="Zeng Z."/>
        </authorList>
    </citation>
    <scope>NUCLEOTIDE SEQUENCE [LARGE SCALE GENOMIC DNA]</scope>
    <source>
        <strain evidence="2 3">20.1</strain>
    </source>
</reference>
<dbReference type="OrthoDB" id="2143914at2759"/>